<proteinExistence type="inferred from homology"/>
<evidence type="ECO:0000256" key="2">
    <source>
        <dbReference type="ARBA" id="ARBA00023002"/>
    </source>
</evidence>
<reference evidence="4 5" key="1">
    <citation type="submission" date="2023-07" db="EMBL/GenBank/DDBJ databases">
        <title>Genomic Encyclopedia of Type Strains, Phase IV (KMG-IV): sequencing the most valuable type-strain genomes for metagenomic binning, comparative biology and taxonomic classification.</title>
        <authorList>
            <person name="Goeker M."/>
        </authorList>
    </citation>
    <scope>NUCLEOTIDE SEQUENCE [LARGE SCALE GENOMIC DNA]</scope>
    <source>
        <strain evidence="4 5">B6-8</strain>
    </source>
</reference>
<gene>
    <name evidence="4" type="ORF">QO014_002088</name>
</gene>
<dbReference type="RefSeq" id="WP_266348637.1">
    <property type="nucleotide sequence ID" value="NZ_JAPKNG010000003.1"/>
</dbReference>
<dbReference type="Proteomes" id="UP001241603">
    <property type="component" value="Unassembled WGS sequence"/>
</dbReference>
<dbReference type="PANTHER" id="PTHR10204:SF34">
    <property type="entry name" value="NAD(P)H DEHYDROGENASE [QUINONE] 1 ISOFORM 1"/>
    <property type="match status" value="1"/>
</dbReference>
<comment type="similarity">
    <text evidence="1">Belongs to the NAD(P)H dehydrogenase (quinone) family.</text>
</comment>
<sequence length="199" mass="21569">MKALVVVGHPAAESFNHALAEAVRAAWISVGCDVAFHDLYAEGFDPLLTASEARGASTADETVAAHIAELRACDLLAVIHPNCWGAPPAMMKGWIDRVFAEEAAFTFAKGVDGGDEAVGLLRARGALILNTGNTPAKREKDHFGDPLDQIWRRCILEFCGVKHVNRALFGVVATSSRDERRAWLEQAGKMARETWEQAS</sequence>
<evidence type="ECO:0000313" key="5">
    <source>
        <dbReference type="Proteomes" id="UP001241603"/>
    </source>
</evidence>
<dbReference type="InterPro" id="IPR003680">
    <property type="entry name" value="Flavodoxin_fold"/>
</dbReference>
<keyword evidence="2" id="KW-0560">Oxidoreductase</keyword>
<dbReference type="Pfam" id="PF02525">
    <property type="entry name" value="Flavodoxin_2"/>
    <property type="match status" value="1"/>
</dbReference>
<protein>
    <submittedName>
        <fullName evidence="4">NADPH-quinone reductase</fullName>
    </submittedName>
</protein>
<keyword evidence="5" id="KW-1185">Reference proteome</keyword>
<dbReference type="SUPFAM" id="SSF52218">
    <property type="entry name" value="Flavoproteins"/>
    <property type="match status" value="1"/>
</dbReference>
<dbReference type="Gene3D" id="3.40.50.360">
    <property type="match status" value="1"/>
</dbReference>
<accession>A0ABU0H898</accession>
<evidence type="ECO:0000256" key="1">
    <source>
        <dbReference type="ARBA" id="ARBA00006252"/>
    </source>
</evidence>
<dbReference type="EMBL" id="JAUSVO010000003">
    <property type="protein sequence ID" value="MDQ0437696.1"/>
    <property type="molecule type" value="Genomic_DNA"/>
</dbReference>
<organism evidence="4 5">
    <name type="scientific">Kaistia dalseonensis</name>
    <dbReference type="NCBI Taxonomy" id="410840"/>
    <lineage>
        <taxon>Bacteria</taxon>
        <taxon>Pseudomonadati</taxon>
        <taxon>Pseudomonadota</taxon>
        <taxon>Alphaproteobacteria</taxon>
        <taxon>Hyphomicrobiales</taxon>
        <taxon>Kaistiaceae</taxon>
        <taxon>Kaistia</taxon>
    </lineage>
</organism>
<feature type="domain" description="Flavodoxin-like fold" evidence="3">
    <location>
        <begin position="1"/>
        <end position="182"/>
    </location>
</feature>
<dbReference type="InterPro" id="IPR051545">
    <property type="entry name" value="NAD(P)H_dehydrogenase_qn"/>
</dbReference>
<name>A0ABU0H898_9HYPH</name>
<dbReference type="InterPro" id="IPR029039">
    <property type="entry name" value="Flavoprotein-like_sf"/>
</dbReference>
<evidence type="ECO:0000313" key="4">
    <source>
        <dbReference type="EMBL" id="MDQ0437696.1"/>
    </source>
</evidence>
<comment type="caution">
    <text evidence="4">The sequence shown here is derived from an EMBL/GenBank/DDBJ whole genome shotgun (WGS) entry which is preliminary data.</text>
</comment>
<evidence type="ECO:0000259" key="3">
    <source>
        <dbReference type="Pfam" id="PF02525"/>
    </source>
</evidence>
<dbReference type="PANTHER" id="PTHR10204">
    <property type="entry name" value="NAD P H OXIDOREDUCTASE-RELATED"/>
    <property type="match status" value="1"/>
</dbReference>